<proteinExistence type="predicted"/>
<evidence type="ECO:0000256" key="3">
    <source>
        <dbReference type="SAM" id="MobiDB-lite"/>
    </source>
</evidence>
<dbReference type="SUPFAM" id="SSF54928">
    <property type="entry name" value="RNA-binding domain, RBD"/>
    <property type="match status" value="2"/>
</dbReference>
<dbReference type="GO" id="GO:0003723">
    <property type="term" value="F:RNA binding"/>
    <property type="evidence" value="ECO:0007669"/>
    <property type="project" value="UniProtKB-UniRule"/>
</dbReference>
<reference evidence="5 6" key="1">
    <citation type="journal article" date="2020" name="Phytopathology">
        <title>Genome Sequence Resources of Colletotrichum truncatum, C. plurivorum, C. musicola, and C. sojae: Four Species Pathogenic to Soybean (Glycine max).</title>
        <authorList>
            <person name="Rogerio F."/>
            <person name="Boufleur T.R."/>
            <person name="Ciampi-Guillardi M."/>
            <person name="Sukno S.A."/>
            <person name="Thon M.R."/>
            <person name="Massola Junior N.S."/>
            <person name="Baroncelli R."/>
        </authorList>
    </citation>
    <scope>NUCLEOTIDE SEQUENCE [LARGE SCALE GENOMIC DNA]</scope>
    <source>
        <strain evidence="5 6">LFN0009</strain>
    </source>
</reference>
<dbReference type="SMART" id="SM00360">
    <property type="entry name" value="RRM"/>
    <property type="match status" value="2"/>
</dbReference>
<dbReference type="EMBL" id="WIGN01000352">
    <property type="protein sequence ID" value="KAF6797556.1"/>
    <property type="molecule type" value="Genomic_DNA"/>
</dbReference>
<dbReference type="PROSITE" id="PS50102">
    <property type="entry name" value="RRM"/>
    <property type="match status" value="2"/>
</dbReference>
<keyword evidence="6" id="KW-1185">Reference proteome</keyword>
<accession>A0A8H6IUB3</accession>
<dbReference type="InterPro" id="IPR035979">
    <property type="entry name" value="RBD_domain_sf"/>
</dbReference>
<feature type="region of interest" description="Disordered" evidence="3">
    <location>
        <begin position="253"/>
        <end position="320"/>
    </location>
</feature>
<dbReference type="PANTHER" id="PTHR21245">
    <property type="entry name" value="HETEROGENEOUS NUCLEAR RIBONUCLEOPROTEIN"/>
    <property type="match status" value="1"/>
</dbReference>
<feature type="compositionally biased region" description="Polar residues" evidence="3">
    <location>
        <begin position="99"/>
        <end position="121"/>
    </location>
</feature>
<dbReference type="Pfam" id="PF00076">
    <property type="entry name" value="RRM_1"/>
    <property type="match status" value="2"/>
</dbReference>
<sequence length="320" mass="35835">MSSQEQPAALAEGRRIYLGNLLYSVQPEEVEQMLQENGFEGYEKIHISIDPVSSRNPGYCFVDFAERADTDRALSSLEVSLRGRQVKVGPCEPKKQRTSRWGSSSGNRDSESNFNRWGNWTGQREPEGRERGEAAATRHAITEQGPYGAIEHFDRVVDTDTDGRRLYVGGLGQMVDQEQNQAEVAQIFEGFNPIVIGKRITPHEATRSKPGNYHYCFVDFGTVEEAAQAMKALDGKLWQGELLRVRVANPIPQKLQERGPSGADRSPGRDNTVWRERTPRNGGGEDRSREGGQARGPRKPDQPLKSLASMDWRRRDPPAA</sequence>
<dbReference type="AlphaFoldDB" id="A0A8H6IUB3"/>
<keyword evidence="1 2" id="KW-0694">RNA-binding</keyword>
<evidence type="ECO:0000256" key="1">
    <source>
        <dbReference type="ARBA" id="ARBA00022884"/>
    </source>
</evidence>
<dbReference type="CDD" id="cd00590">
    <property type="entry name" value="RRM_SF"/>
    <property type="match status" value="1"/>
</dbReference>
<comment type="caution">
    <text evidence="5">The sequence shown here is derived from an EMBL/GenBank/DDBJ whole genome shotgun (WGS) entry which is preliminary data.</text>
</comment>
<feature type="region of interest" description="Disordered" evidence="3">
    <location>
        <begin position="89"/>
        <end position="133"/>
    </location>
</feature>
<feature type="compositionally biased region" description="Basic and acidic residues" evidence="3">
    <location>
        <begin position="266"/>
        <end position="302"/>
    </location>
</feature>
<feature type="compositionally biased region" description="Basic and acidic residues" evidence="3">
    <location>
        <begin position="311"/>
        <end position="320"/>
    </location>
</feature>
<feature type="domain" description="RRM" evidence="4">
    <location>
        <begin position="14"/>
        <end position="93"/>
    </location>
</feature>
<evidence type="ECO:0000313" key="6">
    <source>
        <dbReference type="Proteomes" id="UP000652219"/>
    </source>
</evidence>
<dbReference type="InterPro" id="IPR012677">
    <property type="entry name" value="Nucleotide-bd_a/b_plait_sf"/>
</dbReference>
<gene>
    <name evidence="5" type="ORF">CSOJ01_12936</name>
</gene>
<dbReference type="InterPro" id="IPR000504">
    <property type="entry name" value="RRM_dom"/>
</dbReference>
<feature type="compositionally biased region" description="Basic and acidic residues" evidence="3">
    <location>
        <begin position="124"/>
        <end position="133"/>
    </location>
</feature>
<organism evidence="5 6">
    <name type="scientific">Colletotrichum sojae</name>
    <dbReference type="NCBI Taxonomy" id="2175907"/>
    <lineage>
        <taxon>Eukaryota</taxon>
        <taxon>Fungi</taxon>
        <taxon>Dikarya</taxon>
        <taxon>Ascomycota</taxon>
        <taxon>Pezizomycotina</taxon>
        <taxon>Sordariomycetes</taxon>
        <taxon>Hypocreomycetidae</taxon>
        <taxon>Glomerellales</taxon>
        <taxon>Glomerellaceae</taxon>
        <taxon>Colletotrichum</taxon>
        <taxon>Colletotrichum orchidearum species complex</taxon>
    </lineage>
</organism>
<name>A0A8H6IUB3_9PEZI</name>
<evidence type="ECO:0000313" key="5">
    <source>
        <dbReference type="EMBL" id="KAF6797556.1"/>
    </source>
</evidence>
<evidence type="ECO:0000256" key="2">
    <source>
        <dbReference type="PROSITE-ProRule" id="PRU00176"/>
    </source>
</evidence>
<evidence type="ECO:0000259" key="4">
    <source>
        <dbReference type="PROSITE" id="PS50102"/>
    </source>
</evidence>
<feature type="domain" description="RRM" evidence="4">
    <location>
        <begin position="164"/>
        <end position="250"/>
    </location>
</feature>
<dbReference type="Proteomes" id="UP000652219">
    <property type="component" value="Unassembled WGS sequence"/>
</dbReference>
<protein>
    <submittedName>
        <fullName evidence="5">RNA recognition domain-containing protein</fullName>
    </submittedName>
</protein>
<dbReference type="Gene3D" id="3.30.70.330">
    <property type="match status" value="2"/>
</dbReference>